<dbReference type="RefSeq" id="XP_030977267.1">
    <property type="nucleotide sequence ID" value="XM_031132121.1"/>
</dbReference>
<organism evidence="1 2">
    <name type="scientific">Pyricularia grisea</name>
    <name type="common">Crabgrass-specific blast fungus</name>
    <name type="synonym">Magnaporthe grisea</name>
    <dbReference type="NCBI Taxonomy" id="148305"/>
    <lineage>
        <taxon>Eukaryota</taxon>
        <taxon>Fungi</taxon>
        <taxon>Dikarya</taxon>
        <taxon>Ascomycota</taxon>
        <taxon>Pezizomycotina</taxon>
        <taxon>Sordariomycetes</taxon>
        <taxon>Sordariomycetidae</taxon>
        <taxon>Magnaporthales</taxon>
        <taxon>Pyriculariaceae</taxon>
        <taxon>Pyricularia</taxon>
    </lineage>
</organism>
<dbReference type="AlphaFoldDB" id="A0A6P8AQV3"/>
<accession>A0A6P8AQV3</accession>
<evidence type="ECO:0000313" key="1">
    <source>
        <dbReference type="Proteomes" id="UP000515153"/>
    </source>
</evidence>
<sequence>MQLQDAARNVALVKAIRKLGKQYREAIINVHIWTNLRYCEKSLKNFHFMQFLRLAILVSPISQPRLTLTLTKCFEPRAVLTYYRIDISKLCHNNTPYQFFVPPYRAQDIPNPTNHNPNDANIPKYYYIGSVWDIY</sequence>
<name>A0A6P8AQV3_PYRGI</name>
<reference evidence="2" key="2">
    <citation type="submission" date="2019-10" db="EMBL/GenBank/DDBJ databases">
        <authorList>
            <consortium name="NCBI Genome Project"/>
        </authorList>
    </citation>
    <scope>NUCLEOTIDE SEQUENCE</scope>
    <source>
        <strain evidence="2">NI907</strain>
    </source>
</reference>
<reference evidence="2" key="1">
    <citation type="journal article" date="2019" name="Mol. Biol. Evol.">
        <title>Blast fungal genomes show frequent chromosomal changes, gene gains and losses, and effector gene turnover.</title>
        <authorList>
            <person name="Gomez Luciano L.B."/>
            <person name="Jason Tsai I."/>
            <person name="Chuma I."/>
            <person name="Tosa Y."/>
            <person name="Chen Y.H."/>
            <person name="Li J.Y."/>
            <person name="Li M.Y."/>
            <person name="Jade Lu M.Y."/>
            <person name="Nakayashiki H."/>
            <person name="Li W.H."/>
        </authorList>
    </citation>
    <scope>NUCLEOTIDE SEQUENCE</scope>
    <source>
        <strain evidence="2">NI907</strain>
    </source>
</reference>
<dbReference type="GeneID" id="41967026"/>
<keyword evidence="1" id="KW-1185">Reference proteome</keyword>
<reference evidence="2" key="3">
    <citation type="submission" date="2025-08" db="UniProtKB">
        <authorList>
            <consortium name="RefSeq"/>
        </authorList>
    </citation>
    <scope>IDENTIFICATION</scope>
    <source>
        <strain evidence="2">NI907</strain>
    </source>
</reference>
<gene>
    <name evidence="2" type="ORF">PgNI_12166</name>
</gene>
<proteinExistence type="predicted"/>
<dbReference type="Proteomes" id="UP000515153">
    <property type="component" value="Unplaced"/>
</dbReference>
<dbReference type="KEGG" id="pgri:PgNI_12166"/>
<protein>
    <submittedName>
        <fullName evidence="2">Uncharacterized protein</fullName>
    </submittedName>
</protein>
<evidence type="ECO:0000313" key="2">
    <source>
        <dbReference type="RefSeq" id="XP_030977267.1"/>
    </source>
</evidence>